<gene>
    <name evidence="1" type="ORF">M430DRAFT_269076</name>
</gene>
<dbReference type="Proteomes" id="UP000241818">
    <property type="component" value="Unassembled WGS sequence"/>
</dbReference>
<sequence length="163" mass="18647">MRLHHARTSPPLEPMMCMFGVNGSRDRRLHWRIDYRLMAPPADHSPFTIHLPERRVWIENRPVGRIKWAWAIPRQHRIASREALAPEKSRNVRGQEWCQGIQGNRNEGLSLRRLSLMIGIHQMFSVSPVTIRHADASAECVPLLSTCLPFAVLCSGSIVVASW</sequence>
<dbReference type="RefSeq" id="XP_024725352.1">
    <property type="nucleotide sequence ID" value="XM_024865470.1"/>
</dbReference>
<dbReference type="EMBL" id="KZ679006">
    <property type="protein sequence ID" value="PSS27827.1"/>
    <property type="molecule type" value="Genomic_DNA"/>
</dbReference>
<evidence type="ECO:0000313" key="1">
    <source>
        <dbReference type="EMBL" id="PSS27827.1"/>
    </source>
</evidence>
<accession>A0A2T3BEH8</accession>
<keyword evidence="2" id="KW-1185">Reference proteome</keyword>
<dbReference type="AlphaFoldDB" id="A0A2T3BEH8"/>
<reference evidence="1 2" key="1">
    <citation type="journal article" date="2018" name="New Phytol.">
        <title>Comparative genomics and transcriptomics depict ericoid mycorrhizal fungi as versatile saprotrophs and plant mutualists.</title>
        <authorList>
            <person name="Martino E."/>
            <person name="Morin E."/>
            <person name="Grelet G.A."/>
            <person name="Kuo A."/>
            <person name="Kohler A."/>
            <person name="Daghino S."/>
            <person name="Barry K.W."/>
            <person name="Cichocki N."/>
            <person name="Clum A."/>
            <person name="Dockter R.B."/>
            <person name="Hainaut M."/>
            <person name="Kuo R.C."/>
            <person name="LaButti K."/>
            <person name="Lindahl B.D."/>
            <person name="Lindquist E.A."/>
            <person name="Lipzen A."/>
            <person name="Khouja H.R."/>
            <person name="Magnuson J."/>
            <person name="Murat C."/>
            <person name="Ohm R.A."/>
            <person name="Singer S.W."/>
            <person name="Spatafora J.W."/>
            <person name="Wang M."/>
            <person name="Veneault-Fourrey C."/>
            <person name="Henrissat B."/>
            <person name="Grigoriev I.V."/>
            <person name="Martin F.M."/>
            <person name="Perotto S."/>
        </authorList>
    </citation>
    <scope>NUCLEOTIDE SEQUENCE [LARGE SCALE GENOMIC DNA]</scope>
    <source>
        <strain evidence="1 2">ATCC 22711</strain>
    </source>
</reference>
<protein>
    <submittedName>
        <fullName evidence="1">Uncharacterized protein</fullName>
    </submittedName>
</protein>
<evidence type="ECO:0000313" key="2">
    <source>
        <dbReference type="Proteomes" id="UP000241818"/>
    </source>
</evidence>
<proteinExistence type="predicted"/>
<dbReference type="InParanoid" id="A0A2T3BEH8"/>
<dbReference type="GeneID" id="36573551"/>
<organism evidence="1 2">
    <name type="scientific">Amorphotheca resinae ATCC 22711</name>
    <dbReference type="NCBI Taxonomy" id="857342"/>
    <lineage>
        <taxon>Eukaryota</taxon>
        <taxon>Fungi</taxon>
        <taxon>Dikarya</taxon>
        <taxon>Ascomycota</taxon>
        <taxon>Pezizomycotina</taxon>
        <taxon>Leotiomycetes</taxon>
        <taxon>Helotiales</taxon>
        <taxon>Amorphothecaceae</taxon>
        <taxon>Amorphotheca</taxon>
    </lineage>
</organism>
<name>A0A2T3BEH8_AMORE</name>